<reference evidence="1" key="1">
    <citation type="journal article" date="2017" name="Nature">
        <title>The genome of Chenopodium quinoa.</title>
        <authorList>
            <person name="Jarvis D.E."/>
            <person name="Ho Y.S."/>
            <person name="Lightfoot D.J."/>
            <person name="Schmoeckel S.M."/>
            <person name="Li B."/>
            <person name="Borm T.J.A."/>
            <person name="Ohyanagi H."/>
            <person name="Mineta K."/>
            <person name="Michell C.T."/>
            <person name="Saber N."/>
            <person name="Kharbatia N.M."/>
            <person name="Rupper R.R."/>
            <person name="Sharp A.R."/>
            <person name="Dally N."/>
            <person name="Boughton B.A."/>
            <person name="Woo Y.H."/>
            <person name="Gao G."/>
            <person name="Schijlen E.G.W.M."/>
            <person name="Guo X."/>
            <person name="Momin A.A."/>
            <person name="Negrao S."/>
            <person name="Al-Babili S."/>
            <person name="Gehring C."/>
            <person name="Roessner U."/>
            <person name="Jung C."/>
            <person name="Murphy K."/>
            <person name="Arold S.T."/>
            <person name="Gojobori T."/>
            <person name="van der Linden C.G."/>
            <person name="van Loo E.N."/>
            <person name="Jellen E.N."/>
            <person name="Maughan P.J."/>
            <person name="Tester M."/>
        </authorList>
    </citation>
    <scope>NUCLEOTIDE SEQUENCE [LARGE SCALE GENOMIC DNA]</scope>
    <source>
        <strain evidence="1">cv. PI 614886</strain>
    </source>
</reference>
<evidence type="ECO:0000313" key="2">
    <source>
        <dbReference type="Proteomes" id="UP000596660"/>
    </source>
</evidence>
<dbReference type="AlphaFoldDB" id="A0A803N9N6"/>
<proteinExistence type="predicted"/>
<accession>A0A803N9N6</accession>
<dbReference type="Gramene" id="AUR62042670-RA">
    <property type="protein sequence ID" value="AUR62042670-RA:cds"/>
    <property type="gene ID" value="AUR62042670"/>
</dbReference>
<organism evidence="1 2">
    <name type="scientific">Chenopodium quinoa</name>
    <name type="common">Quinoa</name>
    <dbReference type="NCBI Taxonomy" id="63459"/>
    <lineage>
        <taxon>Eukaryota</taxon>
        <taxon>Viridiplantae</taxon>
        <taxon>Streptophyta</taxon>
        <taxon>Embryophyta</taxon>
        <taxon>Tracheophyta</taxon>
        <taxon>Spermatophyta</taxon>
        <taxon>Magnoliopsida</taxon>
        <taxon>eudicotyledons</taxon>
        <taxon>Gunneridae</taxon>
        <taxon>Pentapetalae</taxon>
        <taxon>Caryophyllales</taxon>
        <taxon>Chenopodiaceae</taxon>
        <taxon>Chenopodioideae</taxon>
        <taxon>Atripliceae</taxon>
        <taxon>Chenopodium</taxon>
    </lineage>
</organism>
<name>A0A803N9N6_CHEQI</name>
<keyword evidence="2" id="KW-1185">Reference proteome</keyword>
<protein>
    <submittedName>
        <fullName evidence="1">Uncharacterized protein</fullName>
    </submittedName>
</protein>
<sequence length="82" mass="8891">MSPETRALPFVLRFANLTYNVKMQRKLKIPGITTHNLSPGEQFPGGFFSRTKTLLNDICGEARDGEVMAVLGASGSGKVNAH</sequence>
<evidence type="ECO:0000313" key="1">
    <source>
        <dbReference type="EnsemblPlants" id="AUR62042670-RA:cds"/>
    </source>
</evidence>
<reference evidence="1" key="2">
    <citation type="submission" date="2021-03" db="UniProtKB">
        <authorList>
            <consortium name="EnsemblPlants"/>
        </authorList>
    </citation>
    <scope>IDENTIFICATION</scope>
</reference>
<dbReference type="EnsemblPlants" id="AUR62042670-RA">
    <property type="protein sequence ID" value="AUR62042670-RA:cds"/>
    <property type="gene ID" value="AUR62042670"/>
</dbReference>
<dbReference type="Proteomes" id="UP000596660">
    <property type="component" value="Unplaced"/>
</dbReference>